<keyword evidence="1" id="KW-0805">Transcription regulation</keyword>
<keyword evidence="2" id="KW-0238">DNA-binding</keyword>
<dbReference type="GO" id="GO:0003700">
    <property type="term" value="F:DNA-binding transcription factor activity"/>
    <property type="evidence" value="ECO:0007669"/>
    <property type="project" value="InterPro"/>
</dbReference>
<dbReference type="SUPFAM" id="SSF46689">
    <property type="entry name" value="Homeodomain-like"/>
    <property type="match status" value="1"/>
</dbReference>
<evidence type="ECO:0000313" key="7">
    <source>
        <dbReference type="EMBL" id="KLV26884.1"/>
    </source>
</evidence>
<keyword evidence="3" id="KW-0804">Transcription</keyword>
<dbReference type="EMBL" id="LDPH01000006">
    <property type="protein sequence ID" value="KLV26884.1"/>
    <property type="molecule type" value="Genomic_DNA"/>
</dbReference>
<dbReference type="PRINTS" id="PR00032">
    <property type="entry name" value="HTHARAC"/>
</dbReference>
<dbReference type="InterPro" id="IPR020449">
    <property type="entry name" value="Tscrpt_reg_AraC-type_HTH"/>
</dbReference>
<dbReference type="Proteomes" id="UP000036045">
    <property type="component" value="Unassembled WGS sequence"/>
</dbReference>
<dbReference type="Pfam" id="PF12833">
    <property type="entry name" value="HTH_18"/>
    <property type="match status" value="1"/>
</dbReference>
<dbReference type="InterPro" id="IPR009057">
    <property type="entry name" value="Homeodomain-like_sf"/>
</dbReference>
<dbReference type="RefSeq" id="WP_047941417.1">
    <property type="nucleotide sequence ID" value="NZ_LDPH01000006.1"/>
</dbReference>
<evidence type="ECO:0000259" key="6">
    <source>
        <dbReference type="PROSITE" id="PS50110"/>
    </source>
</evidence>
<accession>A0A0J1ILP6</accession>
<dbReference type="InterPro" id="IPR041522">
    <property type="entry name" value="CdaR_GGDEF"/>
</dbReference>
<sequence length="529" mass="61531">MKKIIMIDDNTVCLEGIFKNIKWEEMGATVCGIYASGIEALKEIEKIQPDIVISDIQMPEITGIDLAKTLLTKFPFIKIIFISSYDDFIYAQEAIRLNICDYVEKPIDYDYLTTVIQKVLRNIQQEKETMEQLKHSQPILKEKFFLNLINAGPTYAEYMLQNQASYLNLQFTKKQYICVYLEISKHIDCMNSLGVERYHLNTFQLIHAVEDYFYSEDVYTINQGGRIIFIVGHKQYPHKLSTFVMKAFETIKKQFDFFTITIGIGHGVQSIWEISNSYRNAKKATEYKFIFGDDNIYSTEEIHQAAPTPLFLSRQDEELLINLISKKDKQGIKEFLAYIEKNWSSVYYNKNGILSYISSILSKILRFLYEVEIKDTEIVEKITHTFSILDTFNTVEEVCENLEKICLLTSEKIQQSIHSKHNQIAEQIIQFIENHYNDITLNLNTISNHINMSPSYVGSIFKKIKNTSISKYITFLRINKAKEFLSFTSIPIMEISEKVGYSNQYYFSASFKKVTGLTPTEYRTHSTIV</sequence>
<evidence type="ECO:0000256" key="4">
    <source>
        <dbReference type="PROSITE-ProRule" id="PRU00169"/>
    </source>
</evidence>
<evidence type="ECO:0000256" key="2">
    <source>
        <dbReference type="ARBA" id="ARBA00023125"/>
    </source>
</evidence>
<dbReference type="Gene3D" id="1.10.10.60">
    <property type="entry name" value="Homeodomain-like"/>
    <property type="match status" value="2"/>
</dbReference>
<dbReference type="SUPFAM" id="SSF52172">
    <property type="entry name" value="CheY-like"/>
    <property type="match status" value="1"/>
</dbReference>
<evidence type="ECO:0000259" key="5">
    <source>
        <dbReference type="PROSITE" id="PS01124"/>
    </source>
</evidence>
<protein>
    <recommendedName>
        <fullName evidence="9">Stage 0 sporulation protein A homolog</fullName>
    </recommendedName>
</protein>
<feature type="modified residue" description="4-aspartylphosphate" evidence="4">
    <location>
        <position position="55"/>
    </location>
</feature>
<dbReference type="PROSITE" id="PS50110">
    <property type="entry name" value="RESPONSE_REGULATORY"/>
    <property type="match status" value="1"/>
</dbReference>
<dbReference type="PANTHER" id="PTHR43280">
    <property type="entry name" value="ARAC-FAMILY TRANSCRIPTIONAL REGULATOR"/>
    <property type="match status" value="1"/>
</dbReference>
<evidence type="ECO:0000313" key="8">
    <source>
        <dbReference type="Proteomes" id="UP000036045"/>
    </source>
</evidence>
<evidence type="ECO:0008006" key="9">
    <source>
        <dbReference type="Google" id="ProtNLM"/>
    </source>
</evidence>
<dbReference type="GO" id="GO:0043565">
    <property type="term" value="F:sequence-specific DNA binding"/>
    <property type="evidence" value="ECO:0007669"/>
    <property type="project" value="InterPro"/>
</dbReference>
<dbReference type="PROSITE" id="PS00041">
    <property type="entry name" value="HTH_ARAC_FAMILY_1"/>
    <property type="match status" value="1"/>
</dbReference>
<organism evidence="7 8">
    <name type="scientific">Niallia circulans</name>
    <name type="common">Bacillus circulans</name>
    <dbReference type="NCBI Taxonomy" id="1397"/>
    <lineage>
        <taxon>Bacteria</taxon>
        <taxon>Bacillati</taxon>
        <taxon>Bacillota</taxon>
        <taxon>Bacilli</taxon>
        <taxon>Bacillales</taxon>
        <taxon>Bacillaceae</taxon>
        <taxon>Niallia</taxon>
    </lineage>
</organism>
<dbReference type="InterPro" id="IPR001789">
    <property type="entry name" value="Sig_transdc_resp-reg_receiver"/>
</dbReference>
<keyword evidence="4" id="KW-0597">Phosphoprotein</keyword>
<dbReference type="SMART" id="SM00342">
    <property type="entry name" value="HTH_ARAC"/>
    <property type="match status" value="1"/>
</dbReference>
<dbReference type="SMART" id="SM00448">
    <property type="entry name" value="REC"/>
    <property type="match status" value="1"/>
</dbReference>
<dbReference type="PROSITE" id="PS01124">
    <property type="entry name" value="HTH_ARAC_FAMILY_2"/>
    <property type="match status" value="1"/>
</dbReference>
<dbReference type="InterPro" id="IPR018060">
    <property type="entry name" value="HTH_AraC"/>
</dbReference>
<reference evidence="7 8" key="1">
    <citation type="submission" date="2015-05" db="EMBL/GenBank/DDBJ databases">
        <title>Whole genome sequence and identification of bacterial endophytes from Costus igneus.</title>
        <authorList>
            <person name="Lee Y.P."/>
            <person name="Gan H.M."/>
            <person name="Eng W."/>
            <person name="Wheatley M.S."/>
            <person name="Caraballo A."/>
            <person name="Polter S."/>
            <person name="Savka M.A."/>
            <person name="Hudson A.O."/>
        </authorList>
    </citation>
    <scope>NUCLEOTIDE SEQUENCE [LARGE SCALE GENOMIC DNA]</scope>
    <source>
        <strain evidence="7 8">RIT379</strain>
    </source>
</reference>
<evidence type="ECO:0000256" key="3">
    <source>
        <dbReference type="ARBA" id="ARBA00023163"/>
    </source>
</evidence>
<name>A0A0J1ILP6_NIACI</name>
<dbReference type="PATRIC" id="fig|1397.4.peg.4735"/>
<dbReference type="InterPro" id="IPR011006">
    <property type="entry name" value="CheY-like_superfamily"/>
</dbReference>
<comment type="caution">
    <text evidence="7">The sequence shown here is derived from an EMBL/GenBank/DDBJ whole genome shotgun (WGS) entry which is preliminary data.</text>
</comment>
<proteinExistence type="predicted"/>
<dbReference type="AlphaFoldDB" id="A0A0J1ILP6"/>
<dbReference type="Pfam" id="PF17853">
    <property type="entry name" value="GGDEF_2"/>
    <property type="match status" value="1"/>
</dbReference>
<dbReference type="CDD" id="cd17536">
    <property type="entry name" value="REC_YesN-like"/>
    <property type="match status" value="1"/>
</dbReference>
<dbReference type="Gene3D" id="3.40.50.2300">
    <property type="match status" value="1"/>
</dbReference>
<dbReference type="InterPro" id="IPR018062">
    <property type="entry name" value="HTH_AraC-typ_CS"/>
</dbReference>
<dbReference type="GO" id="GO:0000160">
    <property type="term" value="P:phosphorelay signal transduction system"/>
    <property type="evidence" value="ECO:0007669"/>
    <property type="project" value="InterPro"/>
</dbReference>
<dbReference type="OrthoDB" id="342399at2"/>
<evidence type="ECO:0000256" key="1">
    <source>
        <dbReference type="ARBA" id="ARBA00023015"/>
    </source>
</evidence>
<feature type="domain" description="Response regulatory" evidence="6">
    <location>
        <begin position="3"/>
        <end position="120"/>
    </location>
</feature>
<dbReference type="Pfam" id="PF00072">
    <property type="entry name" value="Response_reg"/>
    <property type="match status" value="1"/>
</dbReference>
<keyword evidence="8" id="KW-1185">Reference proteome</keyword>
<gene>
    <name evidence="7" type="ORF">ABW02_07855</name>
</gene>
<dbReference type="PANTHER" id="PTHR43280:SF28">
    <property type="entry name" value="HTH-TYPE TRANSCRIPTIONAL ACTIVATOR RHAS"/>
    <property type="match status" value="1"/>
</dbReference>
<feature type="domain" description="HTH araC/xylS-type" evidence="5">
    <location>
        <begin position="426"/>
        <end position="525"/>
    </location>
</feature>